<gene>
    <name evidence="2" type="ORF">EJK17_01545</name>
</gene>
<dbReference type="Gene3D" id="3.20.20.100">
    <property type="entry name" value="NADP-dependent oxidoreductase domain"/>
    <property type="match status" value="1"/>
</dbReference>
<dbReference type="InterPro" id="IPR020471">
    <property type="entry name" value="AKR"/>
</dbReference>
<protein>
    <recommendedName>
        <fullName evidence="1">NADP-dependent oxidoreductase domain-containing protein</fullName>
    </recommendedName>
</protein>
<dbReference type="GO" id="GO:0016491">
    <property type="term" value="F:oxidoreductase activity"/>
    <property type="evidence" value="ECO:0007669"/>
    <property type="project" value="InterPro"/>
</dbReference>
<comment type="caution">
    <text evidence="2">The sequence shown here is derived from an EMBL/GenBank/DDBJ whole genome shotgun (WGS) entry which is preliminary data.</text>
</comment>
<keyword evidence="3" id="KW-1185">Reference proteome</keyword>
<dbReference type="SUPFAM" id="SSF51430">
    <property type="entry name" value="NAD(P)-linked oxidoreductase"/>
    <property type="match status" value="1"/>
</dbReference>
<evidence type="ECO:0000313" key="2">
    <source>
        <dbReference type="EMBL" id="RVU71683.1"/>
    </source>
</evidence>
<sequence>MSVLDEAIILNNGNLMPKIGLAVSEHLDLAHALKLGYRLFNCEPEQAEEMKKAISDQHILVQQLFLQMVLPKELKPEEVASFVTGHLRQLQATYFNLVLVEASSDHDRDLAVWHEVEQLAAKGRVNNVGMLGFYLDDVKAIWDQVALKPVVDQLNLVDPELQTYLDQQGIKVQAELTPKDNAVIKTLAEQKQVKPVAVRLRYNLEQNLIILLTNDDEVLIAKELNFDLTTVEKNEIISAEK</sequence>
<organism evidence="2 3">
    <name type="scientific">Lactobacillus xujianguonis</name>
    <dbReference type="NCBI Taxonomy" id="2495899"/>
    <lineage>
        <taxon>Bacteria</taxon>
        <taxon>Bacillati</taxon>
        <taxon>Bacillota</taxon>
        <taxon>Bacilli</taxon>
        <taxon>Lactobacillales</taxon>
        <taxon>Lactobacillaceae</taxon>
        <taxon>Lactobacillus</taxon>
    </lineage>
</organism>
<reference evidence="2 3" key="1">
    <citation type="submission" date="2018-12" db="EMBL/GenBank/DDBJ databases">
        <authorList>
            <person name="Meng J."/>
        </authorList>
    </citation>
    <scope>NUCLEOTIDE SEQUENCE [LARGE SCALE GENOMIC DNA]</scope>
    <source>
        <strain evidence="2 3">HT111-2</strain>
    </source>
</reference>
<dbReference type="RefSeq" id="WP_103660931.1">
    <property type="nucleotide sequence ID" value="NZ_ML136872.1"/>
</dbReference>
<name>A0A437SXM6_9LACO</name>
<dbReference type="InterPro" id="IPR036812">
    <property type="entry name" value="NAD(P)_OxRdtase_dom_sf"/>
</dbReference>
<dbReference type="Proteomes" id="UP000288291">
    <property type="component" value="Unassembled WGS sequence"/>
</dbReference>
<dbReference type="AlphaFoldDB" id="A0A437SXM6"/>
<evidence type="ECO:0000259" key="1">
    <source>
        <dbReference type="Pfam" id="PF00248"/>
    </source>
</evidence>
<proteinExistence type="predicted"/>
<evidence type="ECO:0000313" key="3">
    <source>
        <dbReference type="Proteomes" id="UP000288291"/>
    </source>
</evidence>
<accession>A0A437SXM6</accession>
<dbReference type="EMBL" id="RXIA01000003">
    <property type="protein sequence ID" value="RVU71683.1"/>
    <property type="molecule type" value="Genomic_DNA"/>
</dbReference>
<dbReference type="Pfam" id="PF00248">
    <property type="entry name" value="Aldo_ket_red"/>
    <property type="match status" value="1"/>
</dbReference>
<dbReference type="PANTHER" id="PTHR11732">
    <property type="entry name" value="ALDO/KETO REDUCTASE"/>
    <property type="match status" value="1"/>
</dbReference>
<feature type="domain" description="NADP-dependent oxidoreductase" evidence="1">
    <location>
        <begin position="29"/>
        <end position="155"/>
    </location>
</feature>
<dbReference type="InterPro" id="IPR023210">
    <property type="entry name" value="NADP_OxRdtase_dom"/>
</dbReference>